<evidence type="ECO:0000256" key="6">
    <source>
        <dbReference type="ARBA" id="ARBA00023136"/>
    </source>
</evidence>
<evidence type="ECO:0000313" key="9">
    <source>
        <dbReference type="Proteomes" id="UP001497525"/>
    </source>
</evidence>
<dbReference type="Pfam" id="PF01501">
    <property type="entry name" value="Glyco_transf_8"/>
    <property type="match status" value="1"/>
</dbReference>
<comment type="subcellular location">
    <subcellularLocation>
        <location evidence="1">Golgi apparatus membrane</location>
        <topology evidence="1">Single-pass type II membrane protein</topology>
    </subcellularLocation>
</comment>
<dbReference type="Proteomes" id="UP001497525">
    <property type="component" value="Unassembled WGS sequence"/>
</dbReference>
<dbReference type="InterPro" id="IPR002495">
    <property type="entry name" value="Glyco_trans_8"/>
</dbReference>
<evidence type="ECO:0000256" key="4">
    <source>
        <dbReference type="ARBA" id="ARBA00022989"/>
    </source>
</evidence>
<evidence type="ECO:0000256" key="1">
    <source>
        <dbReference type="ARBA" id="ARBA00004323"/>
    </source>
</evidence>
<dbReference type="SUPFAM" id="SSF53448">
    <property type="entry name" value="Nucleotide-diphospho-sugar transferases"/>
    <property type="match status" value="1"/>
</dbReference>
<reference evidence="8" key="1">
    <citation type="submission" date="2024-06" db="EMBL/GenBank/DDBJ databases">
        <authorList>
            <person name="Liu X."/>
            <person name="Lenzi L."/>
            <person name="Haldenby T S."/>
            <person name="Uol C."/>
        </authorList>
    </citation>
    <scope>NUCLEOTIDE SEQUENCE</scope>
</reference>
<evidence type="ECO:0000256" key="5">
    <source>
        <dbReference type="ARBA" id="ARBA00023034"/>
    </source>
</evidence>
<keyword evidence="3" id="KW-0735">Signal-anchor</keyword>
<comment type="caution">
    <text evidence="8">The sequence shown here is derived from an EMBL/GenBank/DDBJ whole genome shotgun (WGS) entry which is preliminary data.</text>
</comment>
<dbReference type="InterPro" id="IPR051292">
    <property type="entry name" value="Xyl/GlcA_transferase"/>
</dbReference>
<keyword evidence="2" id="KW-0812">Transmembrane</keyword>
<dbReference type="GO" id="GO:0015020">
    <property type="term" value="F:glucuronosyltransferase activity"/>
    <property type="evidence" value="ECO:0007669"/>
    <property type="project" value="TreeGrafter"/>
</dbReference>
<accession>A0AAV2TGE8</accession>
<dbReference type="AlphaFoldDB" id="A0AAV2TGE8"/>
<keyword evidence="7" id="KW-0325">Glycoprotein</keyword>
<keyword evidence="6" id="KW-0472">Membrane</keyword>
<evidence type="ECO:0000256" key="2">
    <source>
        <dbReference type="ARBA" id="ARBA00022692"/>
    </source>
</evidence>
<name>A0AAV2TGE8_CALDB</name>
<dbReference type="InterPro" id="IPR029044">
    <property type="entry name" value="Nucleotide-diphossugar_trans"/>
</dbReference>
<dbReference type="PANTHER" id="PTHR12270:SF25">
    <property type="entry name" value="GLYCOSYLTRANSFERASE-LIKE PROTEIN LARGE"/>
    <property type="match status" value="1"/>
</dbReference>
<proteinExistence type="predicted"/>
<keyword evidence="4" id="KW-1133">Transmembrane helix</keyword>
<evidence type="ECO:0008006" key="10">
    <source>
        <dbReference type="Google" id="ProtNLM"/>
    </source>
</evidence>
<dbReference type="PANTHER" id="PTHR12270">
    <property type="entry name" value="GLYCOSYLTRANSFERASE-RELATED"/>
    <property type="match status" value="1"/>
</dbReference>
<organism evidence="8 9">
    <name type="scientific">Calicophoron daubneyi</name>
    <name type="common">Rumen fluke</name>
    <name type="synonym">Paramphistomum daubneyi</name>
    <dbReference type="NCBI Taxonomy" id="300641"/>
    <lineage>
        <taxon>Eukaryota</taxon>
        <taxon>Metazoa</taxon>
        <taxon>Spiralia</taxon>
        <taxon>Lophotrochozoa</taxon>
        <taxon>Platyhelminthes</taxon>
        <taxon>Trematoda</taxon>
        <taxon>Digenea</taxon>
        <taxon>Plagiorchiida</taxon>
        <taxon>Pronocephalata</taxon>
        <taxon>Paramphistomoidea</taxon>
        <taxon>Paramphistomidae</taxon>
        <taxon>Calicophoron</taxon>
    </lineage>
</organism>
<dbReference type="Gene3D" id="3.90.550.10">
    <property type="entry name" value="Spore Coat Polysaccharide Biosynthesis Protein SpsA, Chain A"/>
    <property type="match status" value="1"/>
</dbReference>
<keyword evidence="5" id="KW-0333">Golgi apparatus</keyword>
<dbReference type="EMBL" id="CAXLJL010000245">
    <property type="protein sequence ID" value="CAL5135131.1"/>
    <property type="molecule type" value="Genomic_DNA"/>
</dbReference>
<dbReference type="GO" id="GO:0035269">
    <property type="term" value="P:protein O-linked glycosylation via mannose"/>
    <property type="evidence" value="ECO:0007669"/>
    <property type="project" value="TreeGrafter"/>
</dbReference>
<sequence length="399" mass="46439">MPAIRIKRNGLKKVGGILSFIVVLTLIFRPQRQIHEETPNRIAYKDSSKPPNTNAPITLAFCVRGKSGLEQFGVLIKNIFYHQGRFQSSDSECTIQIQTISNKGCPVLPTHEPNPLNLHILADRDAKEGIRQIFTNWRPPDINLLFYNFEDYKKEIHSYALESDGIAAVTMNLLWPETLNPPVDKVILLETDILFNREVSILWDIFDEFNDDQMIGAVSEETDDLRQWVEGSDFPPSKNRINSGMILLHMERIRKSNWTGLWTESTRAMKGRSRELITDDESVFDQINMRHPAYFFKIPCEWNYVIFGRPRPLDCPLTWIVHYFDREDCITAVPYIAKRLRLAGMIHYRQGPNQELLANKKYQSSRPVVHARIFNAMELQSTFLEVYQNFLRLEFECFP</sequence>
<dbReference type="GO" id="GO:0042285">
    <property type="term" value="F:xylosyltransferase activity"/>
    <property type="evidence" value="ECO:0007669"/>
    <property type="project" value="TreeGrafter"/>
</dbReference>
<gene>
    <name evidence="8" type="ORF">CDAUBV1_LOCUS9186</name>
</gene>
<evidence type="ECO:0000313" key="8">
    <source>
        <dbReference type="EMBL" id="CAL5135131.1"/>
    </source>
</evidence>
<protein>
    <recommendedName>
        <fullName evidence="10">Glycosyltransferase family 92 protein</fullName>
    </recommendedName>
</protein>
<evidence type="ECO:0000256" key="3">
    <source>
        <dbReference type="ARBA" id="ARBA00022968"/>
    </source>
</evidence>
<dbReference type="GO" id="GO:0000139">
    <property type="term" value="C:Golgi membrane"/>
    <property type="evidence" value="ECO:0007669"/>
    <property type="project" value="UniProtKB-SubCell"/>
</dbReference>
<evidence type="ECO:0000256" key="7">
    <source>
        <dbReference type="ARBA" id="ARBA00023180"/>
    </source>
</evidence>